<feature type="chain" id="PRO_5004031182" description="NTF2-like domain-containing protein" evidence="2">
    <location>
        <begin position="19"/>
        <end position="804"/>
    </location>
</feature>
<feature type="signal peptide" evidence="2">
    <location>
        <begin position="1"/>
        <end position="18"/>
    </location>
</feature>
<dbReference type="OrthoDB" id="3526850at2759"/>
<dbReference type="AlphaFoldDB" id="M3A7M0"/>
<sequence>MLPHLLLLLPTLFTNTLANPCGPLSSSCPCLNSPEASNIALRWLQIFQTDSLGNGTGFALIDSTISENFTYYDEGASFGDPAPVYPNKAALENSISGEGYSGNLVTDVKYSVLETFESCETIGLRWRSEASSARGENVEGLGGESETVPVGTKCDFVFGFGEALKGRAGIGEMLMGDGKISVWKYESTRHLLTSERLESLRMVLRDLERMCKWTRMVREIFDQKNDEVPSSFLFNACTPIYTGERCTTFGDYTLLSYDHRRNHDLHKHQSFYRERLDIYERYKPSARSTAPFRTEYVVGSASLIQGIEHLFTQVALTSLRYSVRRPLASEFLPDPRGSLTAQIRKSAHSRLSHSLWLAFGVLSRDKEFVSSLIAVSIKSTATKAIVFHSSVIDVSIKGIATMVIVFHISVMAWNAALGPPRSVFLINQPLPLPMSTSANQSSHNDSTTQLLPTITSTNKIDNAKSEMAEPQTDFIANTAREFGIDTNLPTSWKTAQQDWRTSRIKTELHSQLQSSTPKGGWQISKAVCMALGSLNNRISLEQLALFMDMDVSPSNSSPKIRDSLTQTSNSSTPSRMIRRGVFSFVPLWPSLHVGKAAGEIDNACRWHLSRIRDKLYPIMDTRPLTAYEESIREQVVLQVTQVLELKNDFTEITVHCRPEEEEKRFVGLWELSAFVENEQNLTGIPDEVTDSDLIDIEEDTEVCACCRPPPVESTVDAHLETNTVWNPQAVARLVSNFINSHRAGHGEFLVNLSTFITAPRSFSHSYVQFNRFLTVSIFQRPAISDFHLGYIDLESHSWADFILY</sequence>
<dbReference type="HOGENOM" id="CLU_350261_0_0_1"/>
<evidence type="ECO:0000256" key="1">
    <source>
        <dbReference type="SAM" id="MobiDB-lite"/>
    </source>
</evidence>
<evidence type="ECO:0000313" key="5">
    <source>
        <dbReference type="Proteomes" id="UP000016932"/>
    </source>
</evidence>
<dbReference type="Proteomes" id="UP000016932">
    <property type="component" value="Unassembled WGS sequence"/>
</dbReference>
<dbReference type="KEGG" id="pfj:MYCFIDRAFT_177542"/>
<dbReference type="InterPro" id="IPR058645">
    <property type="entry name" value="NTF2-like_dom_7"/>
</dbReference>
<protein>
    <recommendedName>
        <fullName evidence="3">NTF2-like domain-containing protein</fullName>
    </recommendedName>
</protein>
<dbReference type="VEuPathDB" id="FungiDB:MYCFIDRAFT_177542"/>
<name>M3A7M0_PSEFD</name>
<feature type="domain" description="NTF2-like" evidence="3">
    <location>
        <begin position="30"/>
        <end position="140"/>
    </location>
</feature>
<dbReference type="GeneID" id="19333775"/>
<dbReference type="eggNOG" id="ENOG502SYE4">
    <property type="taxonomic scope" value="Eukaryota"/>
</dbReference>
<dbReference type="EMBL" id="KB446561">
    <property type="protein sequence ID" value="EME80611.1"/>
    <property type="molecule type" value="Genomic_DNA"/>
</dbReference>
<keyword evidence="2" id="KW-0732">Signal</keyword>
<organism evidence="4 5">
    <name type="scientific">Pseudocercospora fijiensis (strain CIRAD86)</name>
    <name type="common">Black leaf streak disease fungus</name>
    <name type="synonym">Mycosphaerella fijiensis</name>
    <dbReference type="NCBI Taxonomy" id="383855"/>
    <lineage>
        <taxon>Eukaryota</taxon>
        <taxon>Fungi</taxon>
        <taxon>Dikarya</taxon>
        <taxon>Ascomycota</taxon>
        <taxon>Pezizomycotina</taxon>
        <taxon>Dothideomycetes</taxon>
        <taxon>Dothideomycetidae</taxon>
        <taxon>Mycosphaerellales</taxon>
        <taxon>Mycosphaerellaceae</taxon>
        <taxon>Pseudocercospora</taxon>
    </lineage>
</organism>
<proteinExistence type="predicted"/>
<gene>
    <name evidence="4" type="ORF">MYCFIDRAFT_177542</name>
</gene>
<dbReference type="RefSeq" id="XP_007929497.1">
    <property type="nucleotide sequence ID" value="XM_007931306.1"/>
</dbReference>
<keyword evidence="5" id="KW-1185">Reference proteome</keyword>
<dbReference type="Pfam" id="PF26534">
    <property type="entry name" value="NTF2_7"/>
    <property type="match status" value="1"/>
</dbReference>
<feature type="region of interest" description="Disordered" evidence="1">
    <location>
        <begin position="553"/>
        <end position="572"/>
    </location>
</feature>
<evidence type="ECO:0000313" key="4">
    <source>
        <dbReference type="EMBL" id="EME80611.1"/>
    </source>
</evidence>
<evidence type="ECO:0000256" key="2">
    <source>
        <dbReference type="SAM" id="SignalP"/>
    </source>
</evidence>
<accession>M3A7M0</accession>
<evidence type="ECO:0000259" key="3">
    <source>
        <dbReference type="Pfam" id="PF26534"/>
    </source>
</evidence>
<reference evidence="4 5" key="1">
    <citation type="journal article" date="2012" name="PLoS Pathog.">
        <title>Diverse lifestyles and strategies of plant pathogenesis encoded in the genomes of eighteen Dothideomycetes fungi.</title>
        <authorList>
            <person name="Ohm R.A."/>
            <person name="Feau N."/>
            <person name="Henrissat B."/>
            <person name="Schoch C.L."/>
            <person name="Horwitz B.A."/>
            <person name="Barry K.W."/>
            <person name="Condon B.J."/>
            <person name="Copeland A.C."/>
            <person name="Dhillon B."/>
            <person name="Glaser F."/>
            <person name="Hesse C.N."/>
            <person name="Kosti I."/>
            <person name="LaButti K."/>
            <person name="Lindquist E.A."/>
            <person name="Lucas S."/>
            <person name="Salamov A.A."/>
            <person name="Bradshaw R.E."/>
            <person name="Ciuffetti L."/>
            <person name="Hamelin R.C."/>
            <person name="Kema G.H.J."/>
            <person name="Lawrence C."/>
            <person name="Scott J.A."/>
            <person name="Spatafora J.W."/>
            <person name="Turgeon B.G."/>
            <person name="de Wit P.J.G.M."/>
            <person name="Zhong S."/>
            <person name="Goodwin S.B."/>
            <person name="Grigoriev I.V."/>
        </authorList>
    </citation>
    <scope>NUCLEOTIDE SEQUENCE [LARGE SCALE GENOMIC DNA]</scope>
    <source>
        <strain evidence="4 5">CIRAD86</strain>
    </source>
</reference>